<comment type="caution">
    <text evidence="7">The sequence shown here is derived from an EMBL/GenBank/DDBJ whole genome shotgun (WGS) entry which is preliminary data.</text>
</comment>
<feature type="compositionally biased region" description="Low complexity" evidence="5">
    <location>
        <begin position="314"/>
        <end position="330"/>
    </location>
</feature>
<dbReference type="PROSITE" id="PS50011">
    <property type="entry name" value="PROTEIN_KINASE_DOM"/>
    <property type="match status" value="1"/>
</dbReference>
<keyword evidence="1" id="KW-0808">Transferase</keyword>
<keyword evidence="8" id="KW-1185">Reference proteome</keyword>
<feature type="region of interest" description="Disordered" evidence="5">
    <location>
        <begin position="269"/>
        <end position="332"/>
    </location>
</feature>
<evidence type="ECO:0000313" key="7">
    <source>
        <dbReference type="EMBL" id="MCO6043732.1"/>
    </source>
</evidence>
<accession>A0A9X2F8U5</accession>
<dbReference type="InterPro" id="IPR000719">
    <property type="entry name" value="Prot_kinase_dom"/>
</dbReference>
<feature type="domain" description="Protein kinase" evidence="6">
    <location>
        <begin position="15"/>
        <end position="274"/>
    </location>
</feature>
<evidence type="ECO:0000256" key="2">
    <source>
        <dbReference type="ARBA" id="ARBA00022741"/>
    </source>
</evidence>
<keyword evidence="4" id="KW-0067">ATP-binding</keyword>
<name>A0A9X2F8U5_9BACT</name>
<dbReference type="PROSITE" id="PS00108">
    <property type="entry name" value="PROTEIN_KINASE_ST"/>
    <property type="match status" value="1"/>
</dbReference>
<evidence type="ECO:0000259" key="6">
    <source>
        <dbReference type="PROSITE" id="PS50011"/>
    </source>
</evidence>
<dbReference type="Pfam" id="PF13809">
    <property type="entry name" value="Tubulin_2"/>
    <property type="match status" value="1"/>
</dbReference>
<evidence type="ECO:0000256" key="1">
    <source>
        <dbReference type="ARBA" id="ARBA00022679"/>
    </source>
</evidence>
<evidence type="ECO:0000256" key="3">
    <source>
        <dbReference type="ARBA" id="ARBA00022777"/>
    </source>
</evidence>
<dbReference type="Pfam" id="PF00069">
    <property type="entry name" value="Pkinase"/>
    <property type="match status" value="1"/>
</dbReference>
<reference evidence="7" key="1">
    <citation type="submission" date="2022-06" db="EMBL/GenBank/DDBJ databases">
        <title>Aeoliella straminimaris, a novel planctomycete from sediments.</title>
        <authorList>
            <person name="Vitorino I.R."/>
            <person name="Lage O.M."/>
        </authorList>
    </citation>
    <scope>NUCLEOTIDE SEQUENCE</scope>
    <source>
        <strain evidence="7">ICT_H6.2</strain>
    </source>
</reference>
<protein>
    <submittedName>
        <fullName evidence="7">Protein kinase</fullName>
    </submittedName>
</protein>
<dbReference type="Gene3D" id="3.40.50.1440">
    <property type="entry name" value="Tubulin/FtsZ, GTPase domain"/>
    <property type="match status" value="1"/>
</dbReference>
<feature type="compositionally biased region" description="Polar residues" evidence="5">
    <location>
        <begin position="775"/>
        <end position="785"/>
    </location>
</feature>
<dbReference type="SMART" id="SM00220">
    <property type="entry name" value="S_TKc"/>
    <property type="match status" value="1"/>
</dbReference>
<feature type="compositionally biased region" description="Basic and acidic residues" evidence="5">
    <location>
        <begin position="284"/>
        <end position="296"/>
    </location>
</feature>
<keyword evidence="2" id="KW-0547">Nucleotide-binding</keyword>
<evidence type="ECO:0000256" key="5">
    <source>
        <dbReference type="SAM" id="MobiDB-lite"/>
    </source>
</evidence>
<dbReference type="InterPro" id="IPR011009">
    <property type="entry name" value="Kinase-like_dom_sf"/>
</dbReference>
<evidence type="ECO:0000256" key="4">
    <source>
        <dbReference type="ARBA" id="ARBA00022840"/>
    </source>
</evidence>
<proteinExistence type="predicted"/>
<feature type="region of interest" description="Disordered" evidence="5">
    <location>
        <begin position="757"/>
        <end position="785"/>
    </location>
</feature>
<dbReference type="PANTHER" id="PTHR43289">
    <property type="entry name" value="MITOGEN-ACTIVATED PROTEIN KINASE KINASE KINASE 20-RELATED"/>
    <property type="match status" value="1"/>
</dbReference>
<dbReference type="InterPro" id="IPR036525">
    <property type="entry name" value="Tubulin/FtsZ_GTPase_sf"/>
</dbReference>
<dbReference type="SUPFAM" id="SSF56112">
    <property type="entry name" value="Protein kinase-like (PK-like)"/>
    <property type="match status" value="1"/>
</dbReference>
<dbReference type="PANTHER" id="PTHR43289:SF34">
    <property type="entry name" value="SERINE_THREONINE-PROTEIN KINASE YBDM-RELATED"/>
    <property type="match status" value="1"/>
</dbReference>
<dbReference type="InterPro" id="IPR008271">
    <property type="entry name" value="Ser/Thr_kinase_AS"/>
</dbReference>
<dbReference type="Proteomes" id="UP001155241">
    <property type="component" value="Unassembled WGS sequence"/>
</dbReference>
<dbReference type="GO" id="GO:0004674">
    <property type="term" value="F:protein serine/threonine kinase activity"/>
    <property type="evidence" value="ECO:0007669"/>
    <property type="project" value="TreeGrafter"/>
</dbReference>
<keyword evidence="3 7" id="KW-0418">Kinase</keyword>
<gene>
    <name evidence="7" type="ORF">NG895_07415</name>
</gene>
<dbReference type="EMBL" id="JAMXLR010000026">
    <property type="protein sequence ID" value="MCO6043732.1"/>
    <property type="molecule type" value="Genomic_DNA"/>
</dbReference>
<dbReference type="Gene3D" id="1.10.510.10">
    <property type="entry name" value="Transferase(Phosphotransferase) domain 1"/>
    <property type="match status" value="1"/>
</dbReference>
<dbReference type="AlphaFoldDB" id="A0A9X2F8U5"/>
<dbReference type="InterPro" id="IPR025904">
    <property type="entry name" value="Tubulin-like"/>
</dbReference>
<dbReference type="CDD" id="cd14014">
    <property type="entry name" value="STKc_PknB_like"/>
    <property type="match status" value="1"/>
</dbReference>
<organism evidence="7 8">
    <name type="scientific">Aeoliella straminimaris</name>
    <dbReference type="NCBI Taxonomy" id="2954799"/>
    <lineage>
        <taxon>Bacteria</taxon>
        <taxon>Pseudomonadati</taxon>
        <taxon>Planctomycetota</taxon>
        <taxon>Planctomycetia</taxon>
        <taxon>Pirellulales</taxon>
        <taxon>Lacipirellulaceae</taxon>
        <taxon>Aeoliella</taxon>
    </lineage>
</organism>
<sequence>MSTSSSPAIQLPDGYVAIDRIGSGGYGEVWRATAPGGMEKAVKVVFGQCDDELAERELKSLERIREVRHPFVLSLERFEVVGGRLVIVTELADMSLDDCFRKYVAKDETGIPRDELIVYMRDAAEALDCLVERHSLQHLDIKPENLLVVGEHVKVGDFGLVKELATRTLNSMMGGMTPLYSAPEVFDDNPSPRSDQYSLAIVFQHMLTGHPPFPGRTPAQLAKQHTQAEPILQGLCDGDRQVVRKALAKRPEQRFSSCREFVAALAAGGLHPPKPVVPKAPQRKPAEPARKDDDTRSNSIFPTQRAGEDPRPAAPSRPSGTAAPSGAASSLQFPEVNSKVEDVECPEIDLQDAITTPTMFIGLGGLGMKLLNTVRGRILETQDPETCRAHIGWLAIDTDREALKEAASHLKEDILHSDEMLCIPLRRPKEYGERSRQLLSWVSRRWLYNIPRSLETRGYRPLGRIAAVDHAEAILSNIYTKLFQLIDKNPGVTSLRVVVLSSTSGGTGAGTVIDIGQAARSLAADLNVSIEVDAVLAMPERTAGTAESLSIANTFALLTELAHTQRQGNAGLSPATGPAARYESAAEPFDTVFWLPIPPRNQSNDYNQTFASIGETLAFEANVPEAAMSLKKCRQSGAAADFRLQSFAAALIGPSDSAADLLERCQPNLHGYGYQRRRLAIGLSIDTVAEVLRGDLPTLGTCEASCARAVFVSMASGIDPLHIAANLAEFYPDISEAAGRLHAREDIEWTDLRTTAGAAAEKKPTPVAAPALNTDHPTMQQPATA</sequence>
<dbReference type="RefSeq" id="WP_252851837.1">
    <property type="nucleotide sequence ID" value="NZ_JAMXLR010000026.1"/>
</dbReference>
<evidence type="ECO:0000313" key="8">
    <source>
        <dbReference type="Proteomes" id="UP001155241"/>
    </source>
</evidence>
<dbReference type="GO" id="GO:0005524">
    <property type="term" value="F:ATP binding"/>
    <property type="evidence" value="ECO:0007669"/>
    <property type="project" value="UniProtKB-KW"/>
</dbReference>